<sequence length="86" mass="9358">MGFFENLFSGRSSQKETAPARKEIGPALFPEEARTIEDQALTAFFAQVERQGFTADVADLLSASTGYFVDSGRVAKEPEQTAQPQA</sequence>
<feature type="region of interest" description="Disordered" evidence="1">
    <location>
        <begin position="1"/>
        <end position="24"/>
    </location>
</feature>
<accession>A0A1F5SYF2</accession>
<name>A0A1F5SYF2_9BACT</name>
<dbReference type="Proteomes" id="UP000179001">
    <property type="component" value="Unassembled WGS sequence"/>
</dbReference>
<reference evidence="2 3" key="1">
    <citation type="journal article" date="2016" name="Nat. Commun.">
        <title>Thousands of microbial genomes shed light on interconnected biogeochemical processes in an aquifer system.</title>
        <authorList>
            <person name="Anantharaman K."/>
            <person name="Brown C.T."/>
            <person name="Hug L.A."/>
            <person name="Sharon I."/>
            <person name="Castelle C.J."/>
            <person name="Probst A.J."/>
            <person name="Thomas B.C."/>
            <person name="Singh A."/>
            <person name="Wilkins M.J."/>
            <person name="Karaoz U."/>
            <person name="Brodie E.L."/>
            <person name="Williams K.H."/>
            <person name="Hubbard S.S."/>
            <person name="Banfield J.F."/>
        </authorList>
    </citation>
    <scope>NUCLEOTIDE SEQUENCE [LARGE SCALE GENOMIC DNA]</scope>
</reference>
<proteinExistence type="predicted"/>
<evidence type="ECO:0000313" key="3">
    <source>
        <dbReference type="Proteomes" id="UP000179001"/>
    </source>
</evidence>
<comment type="caution">
    <text evidence="2">The sequence shown here is derived from an EMBL/GenBank/DDBJ whole genome shotgun (WGS) entry which is preliminary data.</text>
</comment>
<organism evidence="2 3">
    <name type="scientific">Candidatus Falkowbacteria bacterium RIFOXYC2_FULL_36_12</name>
    <dbReference type="NCBI Taxonomy" id="1798002"/>
    <lineage>
        <taxon>Bacteria</taxon>
        <taxon>Candidatus Falkowiibacteriota</taxon>
    </lineage>
</organism>
<dbReference type="AlphaFoldDB" id="A0A1F5SYF2"/>
<dbReference type="STRING" id="1798002.A2478_04300"/>
<evidence type="ECO:0000256" key="1">
    <source>
        <dbReference type="SAM" id="MobiDB-lite"/>
    </source>
</evidence>
<gene>
    <name evidence="2" type="ORF">A2478_04300</name>
</gene>
<dbReference type="EMBL" id="MFGJ01000007">
    <property type="protein sequence ID" value="OGF31682.1"/>
    <property type="molecule type" value="Genomic_DNA"/>
</dbReference>
<evidence type="ECO:0000313" key="2">
    <source>
        <dbReference type="EMBL" id="OGF31682.1"/>
    </source>
</evidence>
<protein>
    <submittedName>
        <fullName evidence="2">Uncharacterized protein</fullName>
    </submittedName>
</protein>